<evidence type="ECO:0000259" key="4">
    <source>
        <dbReference type="SMART" id="SM00967"/>
    </source>
</evidence>
<evidence type="ECO:0000256" key="3">
    <source>
        <dbReference type="ARBA" id="ARBA00022679"/>
    </source>
</evidence>
<dbReference type="Proteomes" id="UP000623509">
    <property type="component" value="Unassembled WGS sequence"/>
</dbReference>
<dbReference type="GO" id="GO:0008173">
    <property type="term" value="F:RNA methyltransferase activity"/>
    <property type="evidence" value="ECO:0007669"/>
    <property type="project" value="InterPro"/>
</dbReference>
<proteinExistence type="inferred from homology"/>
<comment type="similarity">
    <text evidence="1">Belongs to the class IV-like SAM-binding methyltransferase superfamily. RNA methyltransferase TrmH family.</text>
</comment>
<dbReference type="PANTHER" id="PTHR43191:SF2">
    <property type="entry name" value="RRNA METHYLTRANSFERASE 3, MITOCHONDRIAL"/>
    <property type="match status" value="1"/>
</dbReference>
<dbReference type="GO" id="GO:0005737">
    <property type="term" value="C:cytoplasm"/>
    <property type="evidence" value="ECO:0007669"/>
    <property type="project" value="UniProtKB-ARBA"/>
</dbReference>
<evidence type="ECO:0000313" key="6">
    <source>
        <dbReference type="EMBL" id="PAS92314.1"/>
    </source>
</evidence>
<dbReference type="SUPFAM" id="SSF75217">
    <property type="entry name" value="alpha/beta knot"/>
    <property type="match status" value="1"/>
</dbReference>
<keyword evidence="3 6" id="KW-0808">Transferase</keyword>
<evidence type="ECO:0000313" key="5">
    <source>
        <dbReference type="EMBL" id="KAF7598555.1"/>
    </source>
</evidence>
<gene>
    <name evidence="5" type="ORF">BGI27_12735</name>
    <name evidence="6" type="ORF">CGU29_12020</name>
</gene>
<accession>A0A272EQC7</accession>
<dbReference type="Proteomes" id="UP000216107">
    <property type="component" value="Unassembled WGS sequence"/>
</dbReference>
<dbReference type="Gene3D" id="3.40.1280.10">
    <property type="match status" value="1"/>
</dbReference>
<dbReference type="GO" id="GO:0003723">
    <property type="term" value="F:RNA binding"/>
    <property type="evidence" value="ECO:0007669"/>
    <property type="project" value="InterPro"/>
</dbReference>
<dbReference type="SUPFAM" id="SSF55315">
    <property type="entry name" value="L30e-like"/>
    <property type="match status" value="1"/>
</dbReference>
<dbReference type="PANTHER" id="PTHR43191">
    <property type="entry name" value="RRNA METHYLTRANSFERASE 3"/>
    <property type="match status" value="1"/>
</dbReference>
<dbReference type="InterPro" id="IPR001537">
    <property type="entry name" value="SpoU_MeTrfase"/>
</dbReference>
<reference evidence="6 7" key="2">
    <citation type="submission" date="2017-07" db="EMBL/GenBank/DDBJ databases">
        <title>Candidatus Dactylopiibacterium carminicum, a nitrogen-fixing symbiont of the cochineal insect Dactylopius coccus and Dactylopius opuntiae (Hemiptera: Coccoidea: Dactylopiidae).</title>
        <authorList>
            <person name="Vera A."/>
        </authorList>
    </citation>
    <scope>NUCLEOTIDE SEQUENCE [LARGE SCALE GENOMIC DNA]</scope>
    <source>
        <strain evidence="6 7">NFDCM</strain>
    </source>
</reference>
<dbReference type="Gene3D" id="3.30.1330.30">
    <property type="match status" value="1"/>
</dbReference>
<dbReference type="AlphaFoldDB" id="A0A272EQC7"/>
<keyword evidence="8" id="KW-1185">Reference proteome</keyword>
<dbReference type="CDD" id="cd18095">
    <property type="entry name" value="SpoU-like_rRNA-MTase"/>
    <property type="match status" value="1"/>
</dbReference>
<dbReference type="EMBL" id="MDUX01000045">
    <property type="protein sequence ID" value="KAF7598555.1"/>
    <property type="molecule type" value="Genomic_DNA"/>
</dbReference>
<dbReference type="SMART" id="SM00967">
    <property type="entry name" value="SpoU_sub_bind"/>
    <property type="match status" value="1"/>
</dbReference>
<comment type="caution">
    <text evidence="6">The sequence shown here is derived from an EMBL/GenBank/DDBJ whole genome shotgun (WGS) entry which is preliminary data.</text>
</comment>
<dbReference type="InterPro" id="IPR029064">
    <property type="entry name" value="Ribosomal_eL30-like_sf"/>
</dbReference>
<dbReference type="Pfam" id="PF00588">
    <property type="entry name" value="SpoU_methylase"/>
    <property type="match status" value="1"/>
</dbReference>
<dbReference type="Pfam" id="PF22435">
    <property type="entry name" value="MRM3-like_sub_bind"/>
    <property type="match status" value="1"/>
</dbReference>
<sequence length="266" mass="28548">MALRYREISSRDNPRLKALRALAEDARARRREQASLIDGVHLLEAALDAGWPVRQLMLAAEAREKAEIATLLERLSRELDVDCLVLPGSLFKLVSPVATPVGILAEIALPPVMPATGTEDVLALAGVQDAGNLGSLLRSAAAAGVKRIWLDKGCVDPWSPKALRAGMGAQFVLALEDDCLLDSRLREDARSVRVTSLGADSVSLFSLDLRAAQIWVFGAEGRGVPAELIALADSRVRIPMPGKVESLNVAAAAAVCLFEQVRQREC</sequence>
<keyword evidence="2 6" id="KW-0489">Methyltransferase</keyword>
<dbReference type="InterPro" id="IPR053888">
    <property type="entry name" value="MRM3-like_sub_bind"/>
</dbReference>
<protein>
    <submittedName>
        <fullName evidence="5 6">RNA methyltransferase</fullName>
    </submittedName>
</protein>
<evidence type="ECO:0000313" key="8">
    <source>
        <dbReference type="Proteomes" id="UP000623509"/>
    </source>
</evidence>
<evidence type="ECO:0000256" key="2">
    <source>
        <dbReference type="ARBA" id="ARBA00022603"/>
    </source>
</evidence>
<dbReference type="GO" id="GO:0032259">
    <property type="term" value="P:methylation"/>
    <property type="evidence" value="ECO:0007669"/>
    <property type="project" value="UniProtKB-KW"/>
</dbReference>
<evidence type="ECO:0000256" key="1">
    <source>
        <dbReference type="ARBA" id="ARBA00007228"/>
    </source>
</evidence>
<name>A0A272EQC7_9RHOO</name>
<dbReference type="RefSeq" id="WP_095525251.1">
    <property type="nucleotide sequence ID" value="NZ_MDUX01000045.1"/>
</dbReference>
<organism evidence="6 7">
    <name type="scientific">Candidatus Dactylopiibacterium carminicum</name>
    <dbReference type="NCBI Taxonomy" id="857335"/>
    <lineage>
        <taxon>Bacteria</taxon>
        <taxon>Pseudomonadati</taxon>
        <taxon>Pseudomonadota</taxon>
        <taxon>Betaproteobacteria</taxon>
        <taxon>Rhodocyclales</taxon>
        <taxon>Rhodocyclaceae</taxon>
        <taxon>Candidatus Dactylopiibacterium</taxon>
    </lineage>
</organism>
<dbReference type="OrthoDB" id="9794400at2"/>
<dbReference type="InterPro" id="IPR013123">
    <property type="entry name" value="SpoU_subst-bd"/>
</dbReference>
<feature type="domain" description="RNA 2-O ribose methyltransferase substrate binding" evidence="4">
    <location>
        <begin position="36"/>
        <end position="113"/>
    </location>
</feature>
<reference evidence="5 8" key="1">
    <citation type="submission" date="2016-08" db="EMBL/GenBank/DDBJ databases">
        <title>Candidatus Dactylopiibacterium carminicum genome sequence.</title>
        <authorList>
            <person name="Ramirez-Puebla S.T."/>
            <person name="Ormeno-Orrillo E."/>
            <person name="Vera-Ponce De Leon A."/>
            <person name="Luis L."/>
            <person name="Sanchez-Flores A."/>
            <person name="Monica R."/>
            <person name="Martinez-Romero E."/>
        </authorList>
    </citation>
    <scope>NUCLEOTIDE SEQUENCE [LARGE SCALE GENOMIC DNA]</scope>
    <source>
        <strain evidence="5">END1</strain>
    </source>
</reference>
<dbReference type="EMBL" id="NMRN01000041">
    <property type="protein sequence ID" value="PAS92314.1"/>
    <property type="molecule type" value="Genomic_DNA"/>
</dbReference>
<dbReference type="InterPro" id="IPR029028">
    <property type="entry name" value="Alpha/beta_knot_MTases"/>
</dbReference>
<dbReference type="GO" id="GO:0006396">
    <property type="term" value="P:RNA processing"/>
    <property type="evidence" value="ECO:0007669"/>
    <property type="project" value="InterPro"/>
</dbReference>
<dbReference type="InterPro" id="IPR029026">
    <property type="entry name" value="tRNA_m1G_MTases_N"/>
</dbReference>
<dbReference type="InterPro" id="IPR051259">
    <property type="entry name" value="rRNA_Methyltransferase"/>
</dbReference>
<evidence type="ECO:0000313" key="7">
    <source>
        <dbReference type="Proteomes" id="UP000216107"/>
    </source>
</evidence>